<protein>
    <submittedName>
        <fullName evidence="1">Uncharacterized protein</fullName>
    </submittedName>
</protein>
<sequence>MTVLRMTRGILVDLRIERYPFL</sequence>
<evidence type="ECO:0000313" key="1">
    <source>
        <dbReference type="EMBL" id="JAH62974.1"/>
    </source>
</evidence>
<reference evidence="1" key="2">
    <citation type="journal article" date="2015" name="Fish Shellfish Immunol.">
        <title>Early steps in the European eel (Anguilla anguilla)-Vibrio vulnificus interaction in the gills: Role of the RtxA13 toxin.</title>
        <authorList>
            <person name="Callol A."/>
            <person name="Pajuelo D."/>
            <person name="Ebbesson L."/>
            <person name="Teles M."/>
            <person name="MacKenzie S."/>
            <person name="Amaro C."/>
        </authorList>
    </citation>
    <scope>NUCLEOTIDE SEQUENCE</scope>
</reference>
<reference evidence="1" key="1">
    <citation type="submission" date="2014-11" db="EMBL/GenBank/DDBJ databases">
        <authorList>
            <person name="Amaro Gonzalez C."/>
        </authorList>
    </citation>
    <scope>NUCLEOTIDE SEQUENCE</scope>
</reference>
<accession>A0A0E9UAR3</accession>
<dbReference type="EMBL" id="GBXM01045603">
    <property type="protein sequence ID" value="JAH62974.1"/>
    <property type="molecule type" value="Transcribed_RNA"/>
</dbReference>
<organism evidence="1">
    <name type="scientific">Anguilla anguilla</name>
    <name type="common">European freshwater eel</name>
    <name type="synonym">Muraena anguilla</name>
    <dbReference type="NCBI Taxonomy" id="7936"/>
    <lineage>
        <taxon>Eukaryota</taxon>
        <taxon>Metazoa</taxon>
        <taxon>Chordata</taxon>
        <taxon>Craniata</taxon>
        <taxon>Vertebrata</taxon>
        <taxon>Euteleostomi</taxon>
        <taxon>Actinopterygii</taxon>
        <taxon>Neopterygii</taxon>
        <taxon>Teleostei</taxon>
        <taxon>Anguilliformes</taxon>
        <taxon>Anguillidae</taxon>
        <taxon>Anguilla</taxon>
    </lineage>
</organism>
<dbReference type="AlphaFoldDB" id="A0A0E9UAR3"/>
<name>A0A0E9UAR3_ANGAN</name>
<proteinExistence type="predicted"/>